<accession>A0A916TGX2</accession>
<name>A0A916TGX2_9HYPH</name>
<sequence length="165" mass="17968">MARFLRAIRFDVSDTHVFERAASPDSLAIPGSFLFMPRPGFDPAQVSGKARQAFVSGFLGLENFGFSTLVSVGEVRPEEIDAARAGLTRFLIEDFGAPSEEAADQLSREEVAFAAGLASDAPLNMLLAIRRQIGEDGQVNEQFHIVNPPAEKPHALVWDVVEDPE</sequence>
<dbReference type="RefSeq" id="WP_150495385.1">
    <property type="nucleotide sequence ID" value="NZ_BMFA01000003.1"/>
</dbReference>
<dbReference type="AlphaFoldDB" id="A0A916TGX2"/>
<reference evidence="1" key="1">
    <citation type="journal article" date="2014" name="Int. J. Syst. Evol. Microbiol.">
        <title>Complete genome sequence of Corynebacterium casei LMG S-19264T (=DSM 44701T), isolated from a smear-ripened cheese.</title>
        <authorList>
            <consortium name="US DOE Joint Genome Institute (JGI-PGF)"/>
            <person name="Walter F."/>
            <person name="Albersmeier A."/>
            <person name="Kalinowski J."/>
            <person name="Ruckert C."/>
        </authorList>
    </citation>
    <scope>NUCLEOTIDE SEQUENCE</scope>
    <source>
        <strain evidence="1">CGMCC 1.12426</strain>
    </source>
</reference>
<proteinExistence type="predicted"/>
<protein>
    <submittedName>
        <fullName evidence="1">Uncharacterized protein</fullName>
    </submittedName>
</protein>
<dbReference type="EMBL" id="BMFA01000003">
    <property type="protein sequence ID" value="GGB42031.1"/>
    <property type="molecule type" value="Genomic_DNA"/>
</dbReference>
<comment type="caution">
    <text evidence="1">The sequence shown here is derived from an EMBL/GenBank/DDBJ whole genome shotgun (WGS) entry which is preliminary data.</text>
</comment>
<evidence type="ECO:0000313" key="2">
    <source>
        <dbReference type="Proteomes" id="UP000605148"/>
    </source>
</evidence>
<dbReference type="OrthoDB" id="7355897at2"/>
<dbReference type="InterPro" id="IPR045442">
    <property type="entry name" value="DUF6505"/>
</dbReference>
<keyword evidence="2" id="KW-1185">Reference proteome</keyword>
<evidence type="ECO:0000313" key="1">
    <source>
        <dbReference type="EMBL" id="GGB42031.1"/>
    </source>
</evidence>
<organism evidence="1 2">
    <name type="scientific">Roseibium aquae</name>
    <dbReference type="NCBI Taxonomy" id="1323746"/>
    <lineage>
        <taxon>Bacteria</taxon>
        <taxon>Pseudomonadati</taxon>
        <taxon>Pseudomonadota</taxon>
        <taxon>Alphaproteobacteria</taxon>
        <taxon>Hyphomicrobiales</taxon>
        <taxon>Stappiaceae</taxon>
        <taxon>Roseibium</taxon>
    </lineage>
</organism>
<reference evidence="1" key="2">
    <citation type="submission" date="2020-09" db="EMBL/GenBank/DDBJ databases">
        <authorList>
            <person name="Sun Q."/>
            <person name="Zhou Y."/>
        </authorList>
    </citation>
    <scope>NUCLEOTIDE SEQUENCE</scope>
    <source>
        <strain evidence="1">CGMCC 1.12426</strain>
    </source>
</reference>
<dbReference type="Proteomes" id="UP000605148">
    <property type="component" value="Unassembled WGS sequence"/>
</dbReference>
<dbReference type="Pfam" id="PF20115">
    <property type="entry name" value="DUF6505"/>
    <property type="match status" value="1"/>
</dbReference>
<gene>
    <name evidence="1" type="ORF">GCM10011316_12490</name>
</gene>